<reference evidence="3" key="2">
    <citation type="submission" date="2020-09" db="EMBL/GenBank/DDBJ databases">
        <authorList>
            <person name="Sun Q."/>
            <person name="Zhou Y."/>
        </authorList>
    </citation>
    <scope>NUCLEOTIDE SEQUENCE</scope>
    <source>
        <strain evidence="3">CGMCC 1.10998</strain>
    </source>
</reference>
<feature type="signal peptide" evidence="1">
    <location>
        <begin position="1"/>
        <end position="25"/>
    </location>
</feature>
<dbReference type="Pfam" id="PF00497">
    <property type="entry name" value="SBP_bac_3"/>
    <property type="match status" value="1"/>
</dbReference>
<feature type="domain" description="Solute-binding protein family 3/N-terminal" evidence="2">
    <location>
        <begin position="44"/>
        <end position="250"/>
    </location>
</feature>
<feature type="chain" id="PRO_5038035171" description="Solute-binding protein family 3/N-terminal domain-containing protein" evidence="1">
    <location>
        <begin position="26"/>
        <end position="253"/>
    </location>
</feature>
<evidence type="ECO:0000256" key="1">
    <source>
        <dbReference type="SAM" id="SignalP"/>
    </source>
</evidence>
<dbReference type="EMBL" id="BMED01000006">
    <property type="protein sequence ID" value="GGC93973.1"/>
    <property type="molecule type" value="Genomic_DNA"/>
</dbReference>
<evidence type="ECO:0000259" key="2">
    <source>
        <dbReference type="Pfam" id="PF00497"/>
    </source>
</evidence>
<name>A0A916XR04_9BURK</name>
<evidence type="ECO:0000313" key="3">
    <source>
        <dbReference type="EMBL" id="GGC93973.1"/>
    </source>
</evidence>
<dbReference type="Proteomes" id="UP000637423">
    <property type="component" value="Unassembled WGS sequence"/>
</dbReference>
<reference evidence="3" key="1">
    <citation type="journal article" date="2014" name="Int. J. Syst. Evol. Microbiol.">
        <title>Complete genome sequence of Corynebacterium casei LMG S-19264T (=DSM 44701T), isolated from a smear-ripened cheese.</title>
        <authorList>
            <consortium name="US DOE Joint Genome Institute (JGI-PGF)"/>
            <person name="Walter F."/>
            <person name="Albersmeier A."/>
            <person name="Kalinowski J."/>
            <person name="Ruckert C."/>
        </authorList>
    </citation>
    <scope>NUCLEOTIDE SEQUENCE</scope>
    <source>
        <strain evidence="3">CGMCC 1.10998</strain>
    </source>
</reference>
<dbReference type="InterPro" id="IPR001638">
    <property type="entry name" value="Solute-binding_3/MltF_N"/>
</dbReference>
<organism evidence="3 4">
    <name type="scientific">Undibacterium terreum</name>
    <dbReference type="NCBI Taxonomy" id="1224302"/>
    <lineage>
        <taxon>Bacteria</taxon>
        <taxon>Pseudomonadati</taxon>
        <taxon>Pseudomonadota</taxon>
        <taxon>Betaproteobacteria</taxon>
        <taxon>Burkholderiales</taxon>
        <taxon>Oxalobacteraceae</taxon>
        <taxon>Undibacterium</taxon>
    </lineage>
</organism>
<comment type="caution">
    <text evidence="3">The sequence shown here is derived from an EMBL/GenBank/DDBJ whole genome shotgun (WGS) entry which is preliminary data.</text>
</comment>
<gene>
    <name evidence="3" type="ORF">GCM10011396_46620</name>
</gene>
<keyword evidence="1" id="KW-0732">Signal</keyword>
<dbReference type="AlphaFoldDB" id="A0A916XR04"/>
<sequence>MIFTAMNKRLCLFLSLAGLLGVSHANSSDEVTLLYVEHPAFHSDKQHDGNIEGLIANPVKQAFLQAGVTYKWQEIPVARQYQILQDSQESACIVGAVKIAEREKVGQFSHPIYQSRPIIALSRADNQAMTDGGKLEDTLRNPKLVMLAKQGYSFGKFVDDSIARFKPKTEPTSAGMPSMMNMLLYKRADYFFMAEDAFGPLTSSPGYEPAQFKLSHFSDMPAGNMRYLWCTRKVPEATLKKLNIELDKLFRKG</sequence>
<keyword evidence="4" id="KW-1185">Reference proteome</keyword>
<accession>A0A916XR04</accession>
<proteinExistence type="predicted"/>
<protein>
    <recommendedName>
        <fullName evidence="2">Solute-binding protein family 3/N-terminal domain-containing protein</fullName>
    </recommendedName>
</protein>
<dbReference type="SUPFAM" id="SSF53850">
    <property type="entry name" value="Periplasmic binding protein-like II"/>
    <property type="match status" value="1"/>
</dbReference>
<dbReference type="Gene3D" id="3.40.190.10">
    <property type="entry name" value="Periplasmic binding protein-like II"/>
    <property type="match status" value="2"/>
</dbReference>
<evidence type="ECO:0000313" key="4">
    <source>
        <dbReference type="Proteomes" id="UP000637423"/>
    </source>
</evidence>